<evidence type="ECO:0000313" key="2">
    <source>
        <dbReference type="Proteomes" id="UP000271098"/>
    </source>
</evidence>
<sequence length="50" mass="6020">MRFKYVDLLQEEDALVLYLEMMVSIALENKDRLALIWPPIKQHLQWLMSS</sequence>
<evidence type="ECO:0000313" key="3">
    <source>
        <dbReference type="WBParaSite" id="GPUH_0002689601-mRNA-1"/>
    </source>
</evidence>
<dbReference type="EMBL" id="UYRT01115111">
    <property type="protein sequence ID" value="VDN49595.1"/>
    <property type="molecule type" value="Genomic_DNA"/>
</dbReference>
<proteinExistence type="predicted"/>
<dbReference type="AlphaFoldDB" id="A0A183F0X5"/>
<dbReference type="Proteomes" id="UP000271098">
    <property type="component" value="Unassembled WGS sequence"/>
</dbReference>
<dbReference type="WBParaSite" id="GPUH_0002689601-mRNA-1">
    <property type="protein sequence ID" value="GPUH_0002689601-mRNA-1"/>
    <property type="gene ID" value="GPUH_0002689601"/>
</dbReference>
<evidence type="ECO:0000313" key="1">
    <source>
        <dbReference type="EMBL" id="VDN49595.1"/>
    </source>
</evidence>
<protein>
    <submittedName>
        <fullName evidence="3">PIK helical domain-containing protein</fullName>
    </submittedName>
</protein>
<accession>A0A183F0X5</accession>
<reference evidence="3" key="1">
    <citation type="submission" date="2016-06" db="UniProtKB">
        <authorList>
            <consortium name="WormBaseParasite"/>
        </authorList>
    </citation>
    <scope>IDENTIFICATION</scope>
</reference>
<gene>
    <name evidence="1" type="ORF">GPUH_LOCUS26865</name>
</gene>
<dbReference type="OrthoDB" id="5862788at2759"/>
<name>A0A183F0X5_9BILA</name>
<reference evidence="1 2" key="2">
    <citation type="submission" date="2018-11" db="EMBL/GenBank/DDBJ databases">
        <authorList>
            <consortium name="Pathogen Informatics"/>
        </authorList>
    </citation>
    <scope>NUCLEOTIDE SEQUENCE [LARGE SCALE GENOMIC DNA]</scope>
</reference>
<organism evidence="3">
    <name type="scientific">Gongylonema pulchrum</name>
    <dbReference type="NCBI Taxonomy" id="637853"/>
    <lineage>
        <taxon>Eukaryota</taxon>
        <taxon>Metazoa</taxon>
        <taxon>Ecdysozoa</taxon>
        <taxon>Nematoda</taxon>
        <taxon>Chromadorea</taxon>
        <taxon>Rhabditida</taxon>
        <taxon>Spirurina</taxon>
        <taxon>Spiruromorpha</taxon>
        <taxon>Spiruroidea</taxon>
        <taxon>Gongylonematidae</taxon>
        <taxon>Gongylonema</taxon>
    </lineage>
</organism>
<keyword evidence="2" id="KW-1185">Reference proteome</keyword>